<organism evidence="6 7">
    <name type="scientific">Mycolicibacterium vanbaalenii</name>
    <name type="common">Mycobacterium vanbaalenii</name>
    <dbReference type="NCBI Taxonomy" id="110539"/>
    <lineage>
        <taxon>Bacteria</taxon>
        <taxon>Bacillati</taxon>
        <taxon>Actinomycetota</taxon>
        <taxon>Actinomycetes</taxon>
        <taxon>Mycobacteriales</taxon>
        <taxon>Mycobacteriaceae</taxon>
        <taxon>Mycolicibacterium</taxon>
    </lineage>
</organism>
<evidence type="ECO:0000256" key="2">
    <source>
        <dbReference type="ARBA" id="ARBA00022723"/>
    </source>
</evidence>
<accession>A0A5S9QME9</accession>
<dbReference type="GO" id="GO:0043546">
    <property type="term" value="F:molybdopterin cofactor binding"/>
    <property type="evidence" value="ECO:0007669"/>
    <property type="project" value="InterPro"/>
</dbReference>
<dbReference type="Proteomes" id="UP000430146">
    <property type="component" value="Unassembled WGS sequence"/>
</dbReference>
<dbReference type="SUPFAM" id="SSF50692">
    <property type="entry name" value="ADC-like"/>
    <property type="match status" value="1"/>
</dbReference>
<feature type="domain" description="4Fe-4S Mo/W bis-MGD-type" evidence="5">
    <location>
        <begin position="2"/>
        <end position="58"/>
    </location>
</feature>
<comment type="similarity">
    <text evidence="1">Belongs to the prokaryotic molybdopterin-containing oxidoreductase family.</text>
</comment>
<keyword evidence="2" id="KW-0479">Metal-binding</keyword>
<evidence type="ECO:0000313" key="6">
    <source>
        <dbReference type="EMBL" id="CAA0120184.1"/>
    </source>
</evidence>
<evidence type="ECO:0000256" key="4">
    <source>
        <dbReference type="ARBA" id="ARBA00023014"/>
    </source>
</evidence>
<evidence type="ECO:0000256" key="1">
    <source>
        <dbReference type="ARBA" id="ARBA00010312"/>
    </source>
</evidence>
<keyword evidence="7" id="KW-1185">Reference proteome</keyword>
<dbReference type="OrthoDB" id="7376058at2"/>
<protein>
    <submittedName>
        <fullName evidence="6">Polysulfide reductase chain A</fullName>
    </submittedName>
</protein>
<dbReference type="PANTHER" id="PTHR43742">
    <property type="entry name" value="TRIMETHYLAMINE-N-OXIDE REDUCTASE"/>
    <property type="match status" value="1"/>
</dbReference>
<dbReference type="Gene3D" id="2.20.25.90">
    <property type="entry name" value="ADC-like domains"/>
    <property type="match status" value="1"/>
</dbReference>
<dbReference type="Pfam" id="PF04879">
    <property type="entry name" value="Molybdop_Fe4S4"/>
    <property type="match status" value="1"/>
</dbReference>
<keyword evidence="4" id="KW-0411">Iron-sulfur</keyword>
<dbReference type="InterPro" id="IPR006656">
    <property type="entry name" value="Mopterin_OxRdtase"/>
</dbReference>
<dbReference type="Gene3D" id="3.40.50.740">
    <property type="match status" value="1"/>
</dbReference>
<dbReference type="Gene3D" id="3.40.228.10">
    <property type="entry name" value="Dimethylsulfoxide Reductase, domain 2"/>
    <property type="match status" value="1"/>
</dbReference>
<dbReference type="EMBL" id="CACSIP010000017">
    <property type="protein sequence ID" value="CAA0120184.1"/>
    <property type="molecule type" value="Genomic_DNA"/>
</dbReference>
<dbReference type="InterPro" id="IPR006963">
    <property type="entry name" value="Mopterin_OxRdtase_4Fe-4S_dom"/>
</dbReference>
<dbReference type="InterPro" id="IPR006657">
    <property type="entry name" value="MoPterin_dinucl-bd_dom"/>
</dbReference>
<reference evidence="6 7" key="1">
    <citation type="submission" date="2019-11" db="EMBL/GenBank/DDBJ databases">
        <authorList>
            <person name="Holert J."/>
        </authorList>
    </citation>
    <scope>NUCLEOTIDE SEQUENCE [LARGE SCALE GENOMIC DNA]</scope>
    <source>
        <strain evidence="6">BC8_1</strain>
    </source>
</reference>
<dbReference type="GO" id="GO:0016491">
    <property type="term" value="F:oxidoreductase activity"/>
    <property type="evidence" value="ECO:0007669"/>
    <property type="project" value="InterPro"/>
</dbReference>
<keyword evidence="3" id="KW-0408">Iron</keyword>
<name>A0A5S9QME9_MYCVN</name>
<dbReference type="AlphaFoldDB" id="A0A5S9QME9"/>
<dbReference type="PROSITE" id="PS51669">
    <property type="entry name" value="4FE4S_MOW_BIS_MGD"/>
    <property type="match status" value="1"/>
</dbReference>
<dbReference type="SUPFAM" id="SSF53706">
    <property type="entry name" value="Formate dehydrogenase/DMSO reductase, domains 1-3"/>
    <property type="match status" value="1"/>
</dbReference>
<gene>
    <name evidence="6" type="primary">psrA</name>
    <name evidence="6" type="ORF">AELLOGFF_04241</name>
</gene>
<dbReference type="PANTHER" id="PTHR43742:SF2">
    <property type="entry name" value="ASSIMILATORY NITRATE REDUCTASE CATALYTIC SUBUNIT"/>
    <property type="match status" value="1"/>
</dbReference>
<sequence>MSYTRPSICRLCHNGCAILVEVDNGKAVRVVGDRDNPVYAGYTCLKGRQLPLQHSHPDRLLHSLKRRPDGTFQPIPVEEAMDEIAERLARIIDRHGPGSVASYTGTMGYVGSAATGPVAEAFMDAIGSPMRFTPNTIDQPGKAIAKALHGMWMAPPHGFHEPRVALLIGANPLISHSAGAPAGNPRKWLKTAIARGLKLIVIDPRRTETARNAFIHLQPKPGHDISLLASMMRIIIDENLYDKDFVDDNVSGFDELRRVVDPFVPTEVARQADVMVEELIGAARLFAAAGRGYTIAGTGPNMSGRGTLLEYLILNLEALCGHYLRAGERVLNSLTFMQEQPPKAQAIPPFPGYGFGEQMRVRGLGMTLAGMPTAAVSDEILIDGEKQIHALFSIGGNPVAAWPDQLKTIDALNRLELLVQTDIKISATARLADYVIAPKVGLETPGISAVTELLKLTATGIGSAVANAQYTPAIVQPPDGADVVEDWELFYGLAQRLGLQLTLDKLVALPLSEAFPLDMKNRPTTDDLFDLMTRQARIPFAEIKGHVHGAAFTEPAVTVAAKDPDWPGRLELADAQMMADLREVAREQFDTEISQSATGFDFRLISRRMLHVYNSSARDLPGNDEFHYNPAFMHPADLNQLGLTPGDVVQIRSERSAILGVVQIDTSLRQGVISMTHAFGDAPQYDDALGQIGSPTGRLSANDRDYEPYSGQPRMSNIPVSVRGFTEVALN</sequence>
<dbReference type="InterPro" id="IPR009010">
    <property type="entry name" value="Asp_de-COase-like_dom_sf"/>
</dbReference>
<dbReference type="InterPro" id="IPR050612">
    <property type="entry name" value="Prok_Mopterin_Oxidored"/>
</dbReference>
<dbReference type="Pfam" id="PF00384">
    <property type="entry name" value="Molybdopterin"/>
    <property type="match status" value="1"/>
</dbReference>
<evidence type="ECO:0000313" key="7">
    <source>
        <dbReference type="Proteomes" id="UP000430146"/>
    </source>
</evidence>
<evidence type="ECO:0000259" key="5">
    <source>
        <dbReference type="PROSITE" id="PS51669"/>
    </source>
</evidence>
<dbReference type="GO" id="GO:0046872">
    <property type="term" value="F:metal ion binding"/>
    <property type="evidence" value="ECO:0007669"/>
    <property type="project" value="UniProtKB-KW"/>
</dbReference>
<evidence type="ECO:0000256" key="3">
    <source>
        <dbReference type="ARBA" id="ARBA00023004"/>
    </source>
</evidence>
<dbReference type="Pfam" id="PF01568">
    <property type="entry name" value="Molydop_binding"/>
    <property type="match status" value="1"/>
</dbReference>
<dbReference type="GO" id="GO:0051536">
    <property type="term" value="F:iron-sulfur cluster binding"/>
    <property type="evidence" value="ECO:0007669"/>
    <property type="project" value="UniProtKB-KW"/>
</dbReference>
<dbReference type="RefSeq" id="WP_159230847.1">
    <property type="nucleotide sequence ID" value="NZ_CACSIP010000017.1"/>
</dbReference>
<dbReference type="SMART" id="SM00926">
    <property type="entry name" value="Molybdop_Fe4S4"/>
    <property type="match status" value="1"/>
</dbReference>
<proteinExistence type="inferred from homology"/>
<dbReference type="Gene3D" id="2.40.40.20">
    <property type="match status" value="1"/>
</dbReference>